<reference evidence="1" key="1">
    <citation type="submission" date="2022-08" db="EMBL/GenBank/DDBJ databases">
        <title>Whole genome sequencing of non-tuberculosis mycobacteria type-strains.</title>
        <authorList>
            <person name="Igarashi Y."/>
            <person name="Osugi A."/>
            <person name="Mitarai S."/>
        </authorList>
    </citation>
    <scope>NUCLEOTIDE SEQUENCE</scope>
    <source>
        <strain evidence="1">JCM 16369</strain>
    </source>
</reference>
<dbReference type="GO" id="GO:0016874">
    <property type="term" value="F:ligase activity"/>
    <property type="evidence" value="ECO:0007669"/>
    <property type="project" value="UniProtKB-KW"/>
</dbReference>
<protein>
    <submittedName>
        <fullName evidence="1">Phenylacetate--CoA ligase family protein</fullName>
    </submittedName>
</protein>
<name>A0ABY3TTR7_9MYCO</name>
<proteinExistence type="predicted"/>
<dbReference type="InterPro" id="IPR042099">
    <property type="entry name" value="ANL_N_sf"/>
</dbReference>
<accession>A0ABY3TTR7</accession>
<geneLocation type="plasmid" evidence="1 2">
    <name>unnamed</name>
</geneLocation>
<dbReference type="EMBL" id="CP092363">
    <property type="protein sequence ID" value="ULN44852.1"/>
    <property type="molecule type" value="Genomic_DNA"/>
</dbReference>
<dbReference type="SUPFAM" id="SSF56801">
    <property type="entry name" value="Acetyl-CoA synthetase-like"/>
    <property type="match status" value="1"/>
</dbReference>
<dbReference type="RefSeq" id="WP_240180805.1">
    <property type="nucleotide sequence ID" value="NZ_CP092363.2"/>
</dbReference>
<dbReference type="InterPro" id="IPR053158">
    <property type="entry name" value="CapK_Type1_Caps_Biosynth"/>
</dbReference>
<evidence type="ECO:0000313" key="2">
    <source>
        <dbReference type="Proteomes" id="UP001055337"/>
    </source>
</evidence>
<gene>
    <name evidence="1" type="ORF">MI149_29695</name>
</gene>
<keyword evidence="1" id="KW-0614">Plasmid</keyword>
<organism evidence="1 2">
    <name type="scientific">Mycolicibacterium crocinum</name>
    <dbReference type="NCBI Taxonomy" id="388459"/>
    <lineage>
        <taxon>Bacteria</taxon>
        <taxon>Bacillati</taxon>
        <taxon>Actinomycetota</taxon>
        <taxon>Actinomycetes</taxon>
        <taxon>Mycobacteriales</taxon>
        <taxon>Mycobacteriaceae</taxon>
        <taxon>Mycolicibacterium</taxon>
    </lineage>
</organism>
<dbReference type="Proteomes" id="UP001055337">
    <property type="component" value="Plasmid unnamed"/>
</dbReference>
<keyword evidence="1" id="KW-0436">Ligase</keyword>
<sequence>MRESRLSLLLDARAARKHGREAIARRQRERLTDIVAHARAHSPYYRQLYEGLPERVTDPALLPVTGKAELMARFDDWVTDPAVTLAAAQAFIADPARIGHKLAGRYTVVTTSGTTGARGIFLIDHKTLAVTSACAARMLSAWLTAPDLARILARGARIAMVNATGGHFASVTAAAALRTNPLRRRLIGEFSVHTPLPELVAALNRFRPAILAPYATTGALLASEQHAGRLRIDPVLVVLSAEGLPDTEYDRIGSAFGAKVRQGYAASECTFLSFSCQHKWLHVSSDWAVLEPVDAEHQPVPAGQTSHTTLLSNLANRIQPILRYDLGDAILVRPDPCPCGDPLPAIRVHGRSADVLTFHTRAGVAVTIAPLAISTLLDRIPGIEFSQIVHTTPVELSIRLQPLDGADPELVWQQVHTHISRLLTDHQLGHVTVTRDTEPPQQTPGGKYRTVIPLISS</sequence>
<keyword evidence="2" id="KW-1185">Reference proteome</keyword>
<dbReference type="PANTHER" id="PTHR36932:SF1">
    <property type="entry name" value="CAPSULAR POLYSACCHARIDE BIOSYNTHESIS PROTEIN"/>
    <property type="match status" value="1"/>
</dbReference>
<evidence type="ECO:0000313" key="1">
    <source>
        <dbReference type="EMBL" id="ULN44852.1"/>
    </source>
</evidence>
<dbReference type="PANTHER" id="PTHR36932">
    <property type="entry name" value="CAPSULAR POLYSACCHARIDE BIOSYNTHESIS PROTEIN"/>
    <property type="match status" value="1"/>
</dbReference>
<dbReference type="Gene3D" id="3.40.50.12780">
    <property type="entry name" value="N-terminal domain of ligase-like"/>
    <property type="match status" value="1"/>
</dbReference>